<organism evidence="1 2">
    <name type="scientific">Pyropia yezoensis</name>
    <name type="common">Susabi-nori</name>
    <name type="synonym">Porphyra yezoensis</name>
    <dbReference type="NCBI Taxonomy" id="2788"/>
    <lineage>
        <taxon>Eukaryota</taxon>
        <taxon>Rhodophyta</taxon>
        <taxon>Bangiophyceae</taxon>
        <taxon>Bangiales</taxon>
        <taxon>Bangiaceae</taxon>
        <taxon>Pyropia</taxon>
    </lineage>
</organism>
<name>A0ACC3CG35_PYRYE</name>
<dbReference type="EMBL" id="CM020620">
    <property type="protein sequence ID" value="KAK1869048.1"/>
    <property type="molecule type" value="Genomic_DNA"/>
</dbReference>
<reference evidence="1" key="1">
    <citation type="submission" date="2019-11" db="EMBL/GenBank/DDBJ databases">
        <title>Nori genome reveals adaptations in red seaweeds to the harsh intertidal environment.</title>
        <authorList>
            <person name="Wang D."/>
            <person name="Mao Y."/>
        </authorList>
    </citation>
    <scope>NUCLEOTIDE SEQUENCE</scope>
    <source>
        <tissue evidence="1">Gametophyte</tissue>
    </source>
</reference>
<gene>
    <name evidence="1" type="ORF">I4F81_011530</name>
</gene>
<comment type="caution">
    <text evidence="1">The sequence shown here is derived from an EMBL/GenBank/DDBJ whole genome shotgun (WGS) entry which is preliminary data.</text>
</comment>
<proteinExistence type="predicted"/>
<keyword evidence="2" id="KW-1185">Reference proteome</keyword>
<evidence type="ECO:0000313" key="2">
    <source>
        <dbReference type="Proteomes" id="UP000798662"/>
    </source>
</evidence>
<protein>
    <submittedName>
        <fullName evidence="1">Uncharacterized protein</fullName>
    </submittedName>
</protein>
<evidence type="ECO:0000313" key="1">
    <source>
        <dbReference type="EMBL" id="KAK1869048.1"/>
    </source>
</evidence>
<sequence>MAEVYDVDEGAPVPAEAPAAGGAPAGAPAGGAEGAPADAPPKTPGRKAAKRKRAEERAAAKAVAATAAAAAAASTAAAAKAAKSAAAAAAARPPARPAAMAVSAAAAEAILADILRPSDSESDGGNGGGGDSSDGSSGSSAAVRRRLRRQRQQQSGSPSGAAAAGRRGDDSDGDGAYGPLRYTAAPGGDAYLDALMTETPAEEGRAAAAVATALAAARKAMAGDAAAVGDAPGEEGGASAGGGGRVPSTKRRRVALPDLGEFLSLDTDEPADAAGVAAAAATAADAVTSSPPLSGSRRARRAAAAAAAADTAAAASTIANVEAPIDVDNPDWEDGELPSDGVSAAAAAAALADDDPWDDSTMPPWITDRDGADAVAYARSPTVSLHYEVLQFANFMAPTTAEEAAREALVATLRRVIGQLWPSAKVELFGSYATRLYLPTSDVDVCVMGAPEDARGRDMLETVASALRRVPGLVRTLRVIRARVPLVKLTDAASGVACDISFNQPNGPTNVPVIRRYLHAYPALHPLLLVVKAFLHQRGLNEVFSGGLGSYSVLLLVVSHLQTLRFNFPSGAADLGDALVTFFTLYGRLFNVAFASIAVGDTPAPGYRVKSRRWAPADGDTLRYSLEDPNDRGNELGRNSYAAARIRKVFAAAAAALGGWRRTGATAEHPTPLSTILFADPQMVKRREVVRLDRE</sequence>
<dbReference type="Proteomes" id="UP000798662">
    <property type="component" value="Chromosome 3"/>
</dbReference>
<accession>A0ACC3CG35</accession>